<dbReference type="EMBL" id="BOOC01000009">
    <property type="protein sequence ID" value="GIH39558.1"/>
    <property type="molecule type" value="Genomic_DNA"/>
</dbReference>
<dbReference type="Pfam" id="PF03717">
    <property type="entry name" value="PBP_dimer"/>
    <property type="match status" value="1"/>
</dbReference>
<evidence type="ECO:0000256" key="5">
    <source>
        <dbReference type="ARBA" id="ARBA00022519"/>
    </source>
</evidence>
<keyword evidence="13" id="KW-0961">Cell wall biogenesis/degradation</keyword>
<dbReference type="Proteomes" id="UP000603904">
    <property type="component" value="Unassembled WGS sequence"/>
</dbReference>
<gene>
    <name evidence="17" type="ORF">Mco01_25580</name>
</gene>
<evidence type="ECO:0000256" key="1">
    <source>
        <dbReference type="ARBA" id="ARBA00004167"/>
    </source>
</evidence>
<keyword evidence="7" id="KW-0812">Transmembrane</keyword>
<name>A0ABQ4FXS8_9ACTN</name>
<evidence type="ECO:0000313" key="18">
    <source>
        <dbReference type="Proteomes" id="UP000603904"/>
    </source>
</evidence>
<evidence type="ECO:0000256" key="8">
    <source>
        <dbReference type="ARBA" id="ARBA00022801"/>
    </source>
</evidence>
<dbReference type="PANTHER" id="PTHR30627:SF2">
    <property type="entry name" value="PEPTIDOGLYCAN D,D-TRANSPEPTIDASE MRDA"/>
    <property type="match status" value="1"/>
</dbReference>
<evidence type="ECO:0000256" key="3">
    <source>
        <dbReference type="ARBA" id="ARBA00007171"/>
    </source>
</evidence>
<evidence type="ECO:0000256" key="7">
    <source>
        <dbReference type="ARBA" id="ARBA00022692"/>
    </source>
</evidence>
<evidence type="ECO:0000259" key="16">
    <source>
        <dbReference type="Pfam" id="PF03717"/>
    </source>
</evidence>
<dbReference type="Gene3D" id="3.90.1310.10">
    <property type="entry name" value="Penicillin-binding protein 2a (Domain 2)"/>
    <property type="match status" value="1"/>
</dbReference>
<keyword evidence="9" id="KW-0133">Cell shape</keyword>
<dbReference type="InterPro" id="IPR036138">
    <property type="entry name" value="PBP_dimer_sf"/>
</dbReference>
<feature type="domain" description="Penicillin-binding protein transpeptidase" evidence="15">
    <location>
        <begin position="262"/>
        <end position="627"/>
    </location>
</feature>
<comment type="similarity">
    <text evidence="3">Belongs to the transpeptidase family.</text>
</comment>
<feature type="domain" description="Penicillin-binding protein dimerisation" evidence="16">
    <location>
        <begin position="42"/>
        <end position="215"/>
    </location>
</feature>
<evidence type="ECO:0000256" key="13">
    <source>
        <dbReference type="ARBA" id="ARBA00023316"/>
    </source>
</evidence>
<evidence type="ECO:0000256" key="2">
    <source>
        <dbReference type="ARBA" id="ARBA00004236"/>
    </source>
</evidence>
<dbReference type="InterPro" id="IPR050515">
    <property type="entry name" value="Beta-lactam/transpept"/>
</dbReference>
<keyword evidence="10" id="KW-0573">Peptidoglycan synthesis</keyword>
<dbReference type="Pfam" id="PF00905">
    <property type="entry name" value="Transpeptidase"/>
    <property type="match status" value="1"/>
</dbReference>
<feature type="region of interest" description="Disordered" evidence="14">
    <location>
        <begin position="635"/>
        <end position="658"/>
    </location>
</feature>
<dbReference type="InterPro" id="IPR012338">
    <property type="entry name" value="Beta-lactam/transpept-like"/>
</dbReference>
<dbReference type="SUPFAM" id="SSF56601">
    <property type="entry name" value="beta-lactamase/transpeptidase-like"/>
    <property type="match status" value="1"/>
</dbReference>
<comment type="subcellular location">
    <subcellularLocation>
        <location evidence="2">Cell membrane</location>
    </subcellularLocation>
    <subcellularLocation>
        <location evidence="1">Membrane</location>
        <topology evidence="1">Single-pass membrane protein</topology>
    </subcellularLocation>
</comment>
<protein>
    <submittedName>
        <fullName evidence="17">Penicillin-binding protein 2</fullName>
    </submittedName>
</protein>
<dbReference type="PANTHER" id="PTHR30627">
    <property type="entry name" value="PEPTIDOGLYCAN D,D-TRANSPEPTIDASE"/>
    <property type="match status" value="1"/>
</dbReference>
<evidence type="ECO:0000256" key="14">
    <source>
        <dbReference type="SAM" id="MobiDB-lite"/>
    </source>
</evidence>
<dbReference type="NCBIfam" id="TIGR03423">
    <property type="entry name" value="pbp2_mrdA"/>
    <property type="match status" value="1"/>
</dbReference>
<evidence type="ECO:0000313" key="17">
    <source>
        <dbReference type="EMBL" id="GIH39558.1"/>
    </source>
</evidence>
<dbReference type="InterPro" id="IPR005311">
    <property type="entry name" value="PBP_dimer"/>
</dbReference>
<keyword evidence="8" id="KW-0378">Hydrolase</keyword>
<keyword evidence="6" id="KW-0645">Protease</keyword>
<evidence type="ECO:0000256" key="4">
    <source>
        <dbReference type="ARBA" id="ARBA00022475"/>
    </source>
</evidence>
<evidence type="ECO:0000256" key="10">
    <source>
        <dbReference type="ARBA" id="ARBA00022984"/>
    </source>
</evidence>
<proteinExistence type="inferred from homology"/>
<evidence type="ECO:0000256" key="6">
    <source>
        <dbReference type="ARBA" id="ARBA00022670"/>
    </source>
</evidence>
<comment type="caution">
    <text evidence="17">The sequence shown here is derived from an EMBL/GenBank/DDBJ whole genome shotgun (WGS) entry which is preliminary data.</text>
</comment>
<keyword evidence="5" id="KW-0997">Cell inner membrane</keyword>
<accession>A0ABQ4FXS8</accession>
<dbReference type="Gene3D" id="3.40.710.10">
    <property type="entry name" value="DD-peptidase/beta-lactamase superfamily"/>
    <property type="match status" value="1"/>
</dbReference>
<dbReference type="InterPro" id="IPR001460">
    <property type="entry name" value="PCN-bd_Tpept"/>
</dbReference>
<keyword evidence="18" id="KW-1185">Reference proteome</keyword>
<dbReference type="InterPro" id="IPR017790">
    <property type="entry name" value="Penicillin-binding_protein_2"/>
</dbReference>
<keyword evidence="12" id="KW-0472">Membrane</keyword>
<evidence type="ECO:0000259" key="15">
    <source>
        <dbReference type="Pfam" id="PF00905"/>
    </source>
</evidence>
<evidence type="ECO:0000256" key="12">
    <source>
        <dbReference type="ARBA" id="ARBA00023136"/>
    </source>
</evidence>
<reference evidence="17 18" key="1">
    <citation type="submission" date="2021-01" db="EMBL/GenBank/DDBJ databases">
        <title>Whole genome shotgun sequence of Microbispora corallina NBRC 16416.</title>
        <authorList>
            <person name="Komaki H."/>
            <person name="Tamura T."/>
        </authorList>
    </citation>
    <scope>NUCLEOTIDE SEQUENCE [LARGE SCALE GENOMIC DNA]</scope>
    <source>
        <strain evidence="17 18">NBRC 16416</strain>
    </source>
</reference>
<sequence>MLYVVVTALMVTLLGRLWFLQVTTGPDYARAATESRVRTVALPPVRGEILDVHGGPLVANQTKPQVSVDYMALIHQPDGGRAVLTRLAQALGRPYQEIADRARLCARDVPRPCWPGSPYQPIVVADDVSARTALSIAERQEEFPGVSTALRPVRTYPLGTAGAHLLGYLQPPSPDDPPGGPELVGRDGLEAEYDRELAGRSGVREVAVDSTGTVTGLLREQAAEPGDSLVTSIDARIQRVAEKALAGAVASARRRGEPADAGAAVVLEARTGRVAALADYPTYDPGVWTGGISQRDYETLPLVSSAVLGQWAPGSTWKVTSTAAAAKAGYKLGATYDCPGSYKVGGRAFHNFDGIALGRMNMRRALVVSCDTIFYRFADRMWRRDGGLKPVRHPKDPMQAMAKQFGFGVRTGIDLPNEAAGRVPDRAWKKATWERGRADTCRRAKTGYPDVPDRKRAAYLKRLAAENCRDGGVWWAGDAANFAIGQGDVLVTPLQLARGYAALANGGRVISPRVAKAVVRPDGSVARTITPPVVGHVDVPAKTLRYIRDSLAGVPRTGTAAAAFKGFPFKRLSVAGKTGTAEAYGRQDTSWFASFAPAGHPKYVVVVVVSQGGMGASTAAPAARKIWEGIYHLSPKKKHATHKKHKKHAKHKPAGGAR</sequence>
<evidence type="ECO:0000256" key="9">
    <source>
        <dbReference type="ARBA" id="ARBA00022960"/>
    </source>
</evidence>
<evidence type="ECO:0000256" key="11">
    <source>
        <dbReference type="ARBA" id="ARBA00022989"/>
    </source>
</evidence>
<keyword evidence="4" id="KW-1003">Cell membrane</keyword>
<keyword evidence="11" id="KW-1133">Transmembrane helix</keyword>
<organism evidence="17 18">
    <name type="scientific">Microbispora corallina</name>
    <dbReference type="NCBI Taxonomy" id="83302"/>
    <lineage>
        <taxon>Bacteria</taxon>
        <taxon>Bacillati</taxon>
        <taxon>Actinomycetota</taxon>
        <taxon>Actinomycetes</taxon>
        <taxon>Streptosporangiales</taxon>
        <taxon>Streptosporangiaceae</taxon>
        <taxon>Microbispora</taxon>
    </lineage>
</organism>
<dbReference type="SUPFAM" id="SSF56519">
    <property type="entry name" value="Penicillin binding protein dimerisation domain"/>
    <property type="match status" value="1"/>
</dbReference>